<organism evidence="1 2">
    <name type="scientific">Pristionchus mayeri</name>
    <dbReference type="NCBI Taxonomy" id="1317129"/>
    <lineage>
        <taxon>Eukaryota</taxon>
        <taxon>Metazoa</taxon>
        <taxon>Ecdysozoa</taxon>
        <taxon>Nematoda</taxon>
        <taxon>Chromadorea</taxon>
        <taxon>Rhabditida</taxon>
        <taxon>Rhabditina</taxon>
        <taxon>Diplogasteromorpha</taxon>
        <taxon>Diplogasteroidea</taxon>
        <taxon>Neodiplogasteridae</taxon>
        <taxon>Pristionchus</taxon>
    </lineage>
</organism>
<evidence type="ECO:0000313" key="2">
    <source>
        <dbReference type="Proteomes" id="UP001328107"/>
    </source>
</evidence>
<protein>
    <submittedName>
        <fullName evidence="1">Uncharacterized protein</fullName>
    </submittedName>
</protein>
<gene>
    <name evidence="1" type="ORF">PMAYCL1PPCAC_14844</name>
</gene>
<dbReference type="Proteomes" id="UP001328107">
    <property type="component" value="Unassembled WGS sequence"/>
</dbReference>
<keyword evidence="2" id="KW-1185">Reference proteome</keyword>
<name>A0AAN5CHR7_9BILA</name>
<accession>A0AAN5CHR7</accession>
<sequence>MQEFHRSGSSSGCYGHSVFRNYRLLYDYNEVHEREYTKHRDDATSQTTIRMPSISNCNSSDHCILPHFHLHFCAYSR</sequence>
<feature type="non-terminal residue" evidence="1">
    <location>
        <position position="77"/>
    </location>
</feature>
<reference evidence="2" key="1">
    <citation type="submission" date="2022-10" db="EMBL/GenBank/DDBJ databases">
        <title>Genome assembly of Pristionchus species.</title>
        <authorList>
            <person name="Yoshida K."/>
            <person name="Sommer R.J."/>
        </authorList>
    </citation>
    <scope>NUCLEOTIDE SEQUENCE [LARGE SCALE GENOMIC DNA]</scope>
    <source>
        <strain evidence="2">RS5460</strain>
    </source>
</reference>
<proteinExistence type="predicted"/>
<comment type="caution">
    <text evidence="1">The sequence shown here is derived from an EMBL/GenBank/DDBJ whole genome shotgun (WGS) entry which is preliminary data.</text>
</comment>
<evidence type="ECO:0000313" key="1">
    <source>
        <dbReference type="EMBL" id="GMR44649.1"/>
    </source>
</evidence>
<dbReference type="EMBL" id="BTRK01000004">
    <property type="protein sequence ID" value="GMR44649.1"/>
    <property type="molecule type" value="Genomic_DNA"/>
</dbReference>
<dbReference type="AlphaFoldDB" id="A0AAN5CHR7"/>